<sequence length="133" mass="15436">SLADESDYNEENLFHDAEFANRAVQGGLEKWLVHAFQLNGGGIRIEVADFYGKMHAEDSLSREVLKINRQPLEIIVRLPLQTKMAEETHEKRKALRRSGFLFLSRTSVNLTEMEEQENDIVDPIYDENDEERE</sequence>
<dbReference type="EMBL" id="JABEZW010000003">
    <property type="protein sequence ID" value="MBA0761445.1"/>
    <property type="molecule type" value="Genomic_DNA"/>
</dbReference>
<accession>A0A7J9DLZ4</accession>
<keyword evidence="2" id="KW-1185">Reference proteome</keyword>
<proteinExistence type="predicted"/>
<evidence type="ECO:0000313" key="1">
    <source>
        <dbReference type="EMBL" id="MBA0761445.1"/>
    </source>
</evidence>
<feature type="non-terminal residue" evidence="1">
    <location>
        <position position="1"/>
    </location>
</feature>
<dbReference type="Proteomes" id="UP000593568">
    <property type="component" value="Unassembled WGS sequence"/>
</dbReference>
<dbReference type="AlphaFoldDB" id="A0A7J9DLZ4"/>
<protein>
    <submittedName>
        <fullName evidence="1">Uncharacterized protein</fullName>
    </submittedName>
</protein>
<evidence type="ECO:0000313" key="2">
    <source>
        <dbReference type="Proteomes" id="UP000593568"/>
    </source>
</evidence>
<comment type="caution">
    <text evidence="1">The sequence shown here is derived from an EMBL/GenBank/DDBJ whole genome shotgun (WGS) entry which is preliminary data.</text>
</comment>
<reference evidence="1 2" key="1">
    <citation type="journal article" date="2019" name="Genome Biol. Evol.">
        <title>Insights into the evolution of the New World diploid cottons (Gossypium, subgenus Houzingenia) based on genome sequencing.</title>
        <authorList>
            <person name="Grover C.E."/>
            <person name="Arick M.A. 2nd"/>
            <person name="Thrash A."/>
            <person name="Conover J.L."/>
            <person name="Sanders W.S."/>
            <person name="Peterson D.G."/>
            <person name="Frelichowski J.E."/>
            <person name="Scheffler J.A."/>
            <person name="Scheffler B.E."/>
            <person name="Wendel J.F."/>
        </authorList>
    </citation>
    <scope>NUCLEOTIDE SEQUENCE [LARGE SCALE GENOMIC DNA]</scope>
    <source>
        <strain evidence="1">8</strain>
        <tissue evidence="1">Leaf</tissue>
    </source>
</reference>
<organism evidence="1 2">
    <name type="scientific">Gossypium trilobum</name>
    <dbReference type="NCBI Taxonomy" id="34281"/>
    <lineage>
        <taxon>Eukaryota</taxon>
        <taxon>Viridiplantae</taxon>
        <taxon>Streptophyta</taxon>
        <taxon>Embryophyta</taxon>
        <taxon>Tracheophyta</taxon>
        <taxon>Spermatophyta</taxon>
        <taxon>Magnoliopsida</taxon>
        <taxon>eudicotyledons</taxon>
        <taxon>Gunneridae</taxon>
        <taxon>Pentapetalae</taxon>
        <taxon>rosids</taxon>
        <taxon>malvids</taxon>
        <taxon>Malvales</taxon>
        <taxon>Malvaceae</taxon>
        <taxon>Malvoideae</taxon>
        <taxon>Gossypium</taxon>
    </lineage>
</organism>
<gene>
    <name evidence="1" type="ORF">Gotri_024095</name>
</gene>
<name>A0A7J9DLZ4_9ROSI</name>